<feature type="transmembrane region" description="Helical" evidence="1">
    <location>
        <begin position="82"/>
        <end position="103"/>
    </location>
</feature>
<dbReference type="EMBL" id="AEWV01000021">
    <property type="protein sequence ID" value="EGC17286.1"/>
    <property type="molecule type" value="Genomic_DNA"/>
</dbReference>
<protein>
    <submittedName>
        <fullName evidence="2">Uncharacterized protein</fullName>
    </submittedName>
</protein>
<keyword evidence="1" id="KW-1133">Transmembrane helix</keyword>
<dbReference type="Proteomes" id="UP000004088">
    <property type="component" value="Unassembled WGS sequence"/>
</dbReference>
<organism evidence="2 3">
    <name type="scientific">Kingella denitrificans ATCC 33394</name>
    <dbReference type="NCBI Taxonomy" id="888741"/>
    <lineage>
        <taxon>Bacteria</taxon>
        <taxon>Pseudomonadati</taxon>
        <taxon>Pseudomonadota</taxon>
        <taxon>Betaproteobacteria</taxon>
        <taxon>Neisseriales</taxon>
        <taxon>Neisseriaceae</taxon>
        <taxon>Kingella</taxon>
    </lineage>
</organism>
<keyword evidence="1" id="KW-0472">Membrane</keyword>
<gene>
    <name evidence="2" type="ORF">HMPREF9098_1302</name>
</gene>
<keyword evidence="1" id="KW-0812">Transmembrane</keyword>
<proteinExistence type="predicted"/>
<dbReference type="STRING" id="888741.HMPREF9098_1302"/>
<dbReference type="HOGENOM" id="CLU_155162_0_0_4"/>
<reference evidence="2 3" key="1">
    <citation type="submission" date="2011-01" db="EMBL/GenBank/DDBJ databases">
        <authorList>
            <person name="Muzny D."/>
            <person name="Qin X."/>
            <person name="Deng J."/>
            <person name="Jiang H."/>
            <person name="Liu Y."/>
            <person name="Qu J."/>
            <person name="Song X.-Z."/>
            <person name="Zhang L."/>
            <person name="Thornton R."/>
            <person name="Coyle M."/>
            <person name="Francisco L."/>
            <person name="Jackson L."/>
            <person name="Javaid M."/>
            <person name="Korchina V."/>
            <person name="Kovar C."/>
            <person name="Mata R."/>
            <person name="Mathew T."/>
            <person name="Ngo R."/>
            <person name="Nguyen L."/>
            <person name="Nguyen N."/>
            <person name="Okwuonu G."/>
            <person name="Ongeri F."/>
            <person name="Pham C."/>
            <person name="Simmons D."/>
            <person name="Wilczek-Boney K."/>
            <person name="Hale W."/>
            <person name="Jakkamsetti A."/>
            <person name="Pham P."/>
            <person name="Ruth R."/>
            <person name="San Lucas F."/>
            <person name="Warren J."/>
            <person name="Zhang J."/>
            <person name="Zhao Z."/>
            <person name="Zhou C."/>
            <person name="Zhu D."/>
            <person name="Lee S."/>
            <person name="Bess C."/>
            <person name="Blankenburg K."/>
            <person name="Forbes L."/>
            <person name="Fu Q."/>
            <person name="Gubbala S."/>
            <person name="Hirani K."/>
            <person name="Jayaseelan J.C."/>
            <person name="Lara F."/>
            <person name="Munidasa M."/>
            <person name="Palculict T."/>
            <person name="Patil S."/>
            <person name="Pu L.-L."/>
            <person name="Saada N."/>
            <person name="Tang L."/>
            <person name="Weissenberger G."/>
            <person name="Zhu Y."/>
            <person name="Hemphill L."/>
            <person name="Shang Y."/>
            <person name="Youmans B."/>
            <person name="Ayvaz T."/>
            <person name="Ross M."/>
            <person name="Santibanez J."/>
            <person name="Aqrawi P."/>
            <person name="Gross S."/>
            <person name="Joshi V."/>
            <person name="Fowler G."/>
            <person name="Nazareth L."/>
            <person name="Reid J."/>
            <person name="Worley K."/>
            <person name="Petrosino J."/>
            <person name="Highlander S."/>
            <person name="Gibbs R."/>
        </authorList>
    </citation>
    <scope>NUCLEOTIDE SEQUENCE [LARGE SCALE GENOMIC DNA]</scope>
    <source>
        <strain evidence="2 3">ATCC 33394</strain>
    </source>
</reference>
<evidence type="ECO:0000313" key="2">
    <source>
        <dbReference type="EMBL" id="EGC17286.1"/>
    </source>
</evidence>
<evidence type="ECO:0000313" key="3">
    <source>
        <dbReference type="Proteomes" id="UP000004088"/>
    </source>
</evidence>
<dbReference type="AlphaFoldDB" id="F0EZG5"/>
<dbReference type="RefSeq" id="WP_003782859.1">
    <property type="nucleotide sequence ID" value="NZ_GL870929.1"/>
</dbReference>
<keyword evidence="3" id="KW-1185">Reference proteome</keyword>
<feature type="transmembrane region" description="Helical" evidence="1">
    <location>
        <begin position="52"/>
        <end position="70"/>
    </location>
</feature>
<sequence>MLDLLLLLLFAKMQDHVYEEAPAWKWALACSAVIVGKSWILKSTGIGAETTLVAAIIAFAMLFFYAWGYFALLRQVGDSLLLWLLVFFGGAILPFLLSVWAITQTIENGPPVRGHNEWSVPAQAAAAHRVLPDWAA</sequence>
<comment type="caution">
    <text evidence="2">The sequence shown here is derived from an EMBL/GenBank/DDBJ whole genome shotgun (WGS) entry which is preliminary data.</text>
</comment>
<evidence type="ECO:0000256" key="1">
    <source>
        <dbReference type="SAM" id="Phobius"/>
    </source>
</evidence>
<accession>F0EZG5</accession>
<name>F0EZG5_9NEIS</name>